<feature type="repeat" description="PPR" evidence="3">
    <location>
        <begin position="189"/>
        <end position="223"/>
    </location>
</feature>
<evidence type="ECO:0000313" key="5">
    <source>
        <dbReference type="EMBL" id="GMI71763.1"/>
    </source>
</evidence>
<dbReference type="Gene3D" id="1.25.40.10">
    <property type="entry name" value="Tetratricopeptide repeat domain"/>
    <property type="match status" value="4"/>
</dbReference>
<accession>A0A9W7LP74</accession>
<comment type="caution">
    <text evidence="5">The sequence shown here is derived from an EMBL/GenBank/DDBJ whole genome shotgun (WGS) entry which is preliminary data.</text>
</comment>
<sequence>MAKASSFMLNFFRQNPRTAQLRYLTIESKETSFIPKEPVENQKRCKELLNDSISESDLDIVKQVCKITRTIPRWKDTLVSNFPSFNFSEPWFFRELVRQQENVFFSLHFFHWLLSEYKFSPDFVSCNLLFDKLVEAKACKAARKFLHQTGFEPEPSSLERYLRCLCENSLVEEAVDVFSILNKIGYHPSIATWNLALSACLNIGRNDLLWKLYQDMIESGVGVNIDVGTVGCLIQAFCIDGKASKGFKFLQQILVDGVMPDMIAFRKLIAAFCKTRSYDRVSELLHTMIATGRAPDIYTYQEVINGLCKNRKWLEGFWIFNDLKDRGYAPDRVMYTTMIHGLCKIGILGQARKLWFEMISRGMLPNEYTYNALLYGLYKVHDLKNAKRLYKEMLKNGYGETTVSYNTLIAGFCLHGKTDEAYCLFEKMPQKGIVRDIFTFNNLIRAFCMKGKVVESLNLLHELLEQGLQPSAKSYTPIIKNLCRAGRIEEAKNLLNDMQSRGVKPKVCTHEHIIAGLCEQGYVAEGMEWFGEMLKNQLKPQQMTLEKLVRCLSKRERFDDSLLVLDSMFRLGSRNKLSKAFPIIYVVMLIYPMLVCFLDSEVTVGI</sequence>
<dbReference type="PROSITE" id="PS51375">
    <property type="entry name" value="PPR"/>
    <property type="match status" value="10"/>
</dbReference>
<evidence type="ECO:0000313" key="6">
    <source>
        <dbReference type="Proteomes" id="UP001165190"/>
    </source>
</evidence>
<feature type="repeat" description="PPR" evidence="3">
    <location>
        <begin position="261"/>
        <end position="295"/>
    </location>
</feature>
<keyword evidence="6" id="KW-1185">Reference proteome</keyword>
<dbReference type="NCBIfam" id="TIGR00756">
    <property type="entry name" value="PPR"/>
    <property type="match status" value="7"/>
</dbReference>
<keyword evidence="4" id="KW-1133">Transmembrane helix</keyword>
<dbReference type="EMBL" id="BSYR01000010">
    <property type="protein sequence ID" value="GMI71763.1"/>
    <property type="molecule type" value="Genomic_DNA"/>
</dbReference>
<keyword evidence="4" id="KW-0812">Transmembrane</keyword>
<organism evidence="5 6">
    <name type="scientific">Hibiscus trionum</name>
    <name type="common">Flower of an hour</name>
    <dbReference type="NCBI Taxonomy" id="183268"/>
    <lineage>
        <taxon>Eukaryota</taxon>
        <taxon>Viridiplantae</taxon>
        <taxon>Streptophyta</taxon>
        <taxon>Embryophyta</taxon>
        <taxon>Tracheophyta</taxon>
        <taxon>Spermatophyta</taxon>
        <taxon>Magnoliopsida</taxon>
        <taxon>eudicotyledons</taxon>
        <taxon>Gunneridae</taxon>
        <taxon>Pentapetalae</taxon>
        <taxon>rosids</taxon>
        <taxon>malvids</taxon>
        <taxon>Malvales</taxon>
        <taxon>Malvaceae</taxon>
        <taxon>Malvoideae</taxon>
        <taxon>Hibiscus</taxon>
    </lineage>
</organism>
<gene>
    <name evidence="5" type="ORF">HRI_000845600</name>
</gene>
<dbReference type="AlphaFoldDB" id="A0A9W7LP74"/>
<reference evidence="5" key="1">
    <citation type="submission" date="2023-05" db="EMBL/GenBank/DDBJ databases">
        <title>Genome and transcriptome analyses reveal genes involved in the formation of fine ridges on petal epidermal cells in Hibiscus trionum.</title>
        <authorList>
            <person name="Koshimizu S."/>
            <person name="Masuda S."/>
            <person name="Ishii T."/>
            <person name="Shirasu K."/>
            <person name="Hoshino A."/>
            <person name="Arita M."/>
        </authorList>
    </citation>
    <scope>NUCLEOTIDE SEQUENCE</scope>
    <source>
        <strain evidence="5">Hamamatsu line</strain>
    </source>
</reference>
<dbReference type="PANTHER" id="PTHR47447">
    <property type="entry name" value="OS03G0856100 PROTEIN"/>
    <property type="match status" value="1"/>
</dbReference>
<dbReference type="OrthoDB" id="185373at2759"/>
<feature type="repeat" description="PPR" evidence="3">
    <location>
        <begin position="401"/>
        <end position="435"/>
    </location>
</feature>
<feature type="repeat" description="PPR" evidence="3">
    <location>
        <begin position="506"/>
        <end position="540"/>
    </location>
</feature>
<protein>
    <recommendedName>
        <fullName evidence="7">Pentatricopeptide repeat-containing protein</fullName>
    </recommendedName>
</protein>
<evidence type="ECO:0000256" key="3">
    <source>
        <dbReference type="PROSITE-ProRule" id="PRU00708"/>
    </source>
</evidence>
<dbReference type="PANTHER" id="PTHR47447:SF28">
    <property type="entry name" value="PENTACOTRIPEPTIDE-REPEAT REGION OF PRORP DOMAIN-CONTAINING PROTEIN"/>
    <property type="match status" value="1"/>
</dbReference>
<feature type="repeat" description="PPR" evidence="3">
    <location>
        <begin position="366"/>
        <end position="400"/>
    </location>
</feature>
<feature type="repeat" description="PPR" evidence="3">
    <location>
        <begin position="226"/>
        <end position="260"/>
    </location>
</feature>
<keyword evidence="2" id="KW-0677">Repeat</keyword>
<dbReference type="InterPro" id="IPR002885">
    <property type="entry name" value="PPR_rpt"/>
</dbReference>
<proteinExistence type="inferred from homology"/>
<name>A0A9W7LP74_HIBTR</name>
<dbReference type="Proteomes" id="UP001165190">
    <property type="component" value="Unassembled WGS sequence"/>
</dbReference>
<evidence type="ECO:0000256" key="1">
    <source>
        <dbReference type="ARBA" id="ARBA00007626"/>
    </source>
</evidence>
<feature type="repeat" description="PPR" evidence="3">
    <location>
        <begin position="296"/>
        <end position="330"/>
    </location>
</feature>
<dbReference type="Pfam" id="PF01535">
    <property type="entry name" value="PPR"/>
    <property type="match status" value="2"/>
</dbReference>
<evidence type="ECO:0008006" key="7">
    <source>
        <dbReference type="Google" id="ProtNLM"/>
    </source>
</evidence>
<dbReference type="InterPro" id="IPR011990">
    <property type="entry name" value="TPR-like_helical_dom_sf"/>
</dbReference>
<feature type="repeat" description="PPR" evidence="3">
    <location>
        <begin position="436"/>
        <end position="470"/>
    </location>
</feature>
<feature type="repeat" description="PPR" evidence="3">
    <location>
        <begin position="471"/>
        <end position="505"/>
    </location>
</feature>
<feature type="repeat" description="PPR" evidence="3">
    <location>
        <begin position="331"/>
        <end position="365"/>
    </location>
</feature>
<feature type="transmembrane region" description="Helical" evidence="4">
    <location>
        <begin position="580"/>
        <end position="598"/>
    </location>
</feature>
<dbReference type="Pfam" id="PF13041">
    <property type="entry name" value="PPR_2"/>
    <property type="match status" value="4"/>
</dbReference>
<evidence type="ECO:0000256" key="2">
    <source>
        <dbReference type="ARBA" id="ARBA00022737"/>
    </source>
</evidence>
<evidence type="ECO:0000256" key="4">
    <source>
        <dbReference type="SAM" id="Phobius"/>
    </source>
</evidence>
<keyword evidence="4" id="KW-0472">Membrane</keyword>
<comment type="similarity">
    <text evidence="1">Belongs to the PPR family. P subfamily.</text>
</comment>